<organism evidence="4">
    <name type="scientific">Anopheles coluzzii</name>
    <name type="common">African malaria mosquito</name>
    <dbReference type="NCBI Taxonomy" id="1518534"/>
    <lineage>
        <taxon>Eukaryota</taxon>
        <taxon>Metazoa</taxon>
        <taxon>Ecdysozoa</taxon>
        <taxon>Arthropoda</taxon>
        <taxon>Hexapoda</taxon>
        <taxon>Insecta</taxon>
        <taxon>Pterygota</taxon>
        <taxon>Neoptera</taxon>
        <taxon>Endopterygota</taxon>
        <taxon>Diptera</taxon>
        <taxon>Nematocera</taxon>
        <taxon>Culicoidea</taxon>
        <taxon>Culicidae</taxon>
        <taxon>Anophelinae</taxon>
        <taxon>Anopheles</taxon>
    </lineage>
</organism>
<evidence type="ECO:0000256" key="1">
    <source>
        <dbReference type="ARBA" id="ARBA00022729"/>
    </source>
</evidence>
<dbReference type="Proteomes" id="UP000075882">
    <property type="component" value="Unassembled WGS sequence"/>
</dbReference>
<dbReference type="EnsemblMetazoa" id="ACOM026925-RA">
    <property type="protein sequence ID" value="ACOM026925-PA.1"/>
    <property type="gene ID" value="ACOM026925"/>
</dbReference>
<evidence type="ECO:0000256" key="2">
    <source>
        <dbReference type="ARBA" id="ARBA00023157"/>
    </source>
</evidence>
<keyword evidence="1" id="KW-0732">Signal</keyword>
<evidence type="ECO:0000313" key="4">
    <source>
        <dbReference type="EnsemblMetazoa" id="ACOM026925-PA.1"/>
    </source>
</evidence>
<reference evidence="4" key="1">
    <citation type="submission" date="2022-08" db="UniProtKB">
        <authorList>
            <consortium name="EnsemblMetazoa"/>
        </authorList>
    </citation>
    <scope>IDENTIFICATION</scope>
</reference>
<dbReference type="AlphaFoldDB" id="A0A8W7P8U0"/>
<name>A0A8W7P8U0_ANOCL</name>
<dbReference type="VEuPathDB" id="VectorBase:ACON2_040541"/>
<sequence>LLKPKTMQHHYLNYSRVQCGAISILLVLLITSRVCSLQGDNVCYRYESYTETETIPRNQTVQVLTRQWCLEIPPRCTSYRTEIKEVFVKQVRPIINT</sequence>
<protein>
    <recommendedName>
        <fullName evidence="3">EMI domain-containing protein</fullName>
    </recommendedName>
</protein>
<keyword evidence="2" id="KW-1015">Disulfide bond</keyword>
<dbReference type="InterPro" id="IPR011489">
    <property type="entry name" value="EMI_domain"/>
</dbReference>
<dbReference type="Pfam" id="PF07546">
    <property type="entry name" value="EMI"/>
    <property type="match status" value="1"/>
</dbReference>
<dbReference type="PROSITE" id="PS51041">
    <property type="entry name" value="EMI"/>
    <property type="match status" value="1"/>
</dbReference>
<proteinExistence type="predicted"/>
<feature type="domain" description="EMI" evidence="3">
    <location>
        <begin position="39"/>
        <end position="97"/>
    </location>
</feature>
<accession>A0A8W7P8U0</accession>
<evidence type="ECO:0000259" key="3">
    <source>
        <dbReference type="PROSITE" id="PS51041"/>
    </source>
</evidence>